<keyword evidence="1" id="KW-0812">Transmembrane</keyword>
<accession>A0A9X2NM79</accession>
<feature type="transmembrane region" description="Helical" evidence="1">
    <location>
        <begin position="27"/>
        <end position="48"/>
    </location>
</feature>
<gene>
    <name evidence="2" type="ORF">M8542_31725</name>
</gene>
<organism evidence="2 3">
    <name type="scientific">Amycolatopsis iheyensis</name>
    <dbReference type="NCBI Taxonomy" id="2945988"/>
    <lineage>
        <taxon>Bacteria</taxon>
        <taxon>Bacillati</taxon>
        <taxon>Actinomycetota</taxon>
        <taxon>Actinomycetes</taxon>
        <taxon>Pseudonocardiales</taxon>
        <taxon>Pseudonocardiaceae</taxon>
        <taxon>Amycolatopsis</taxon>
    </lineage>
</organism>
<reference evidence="2" key="1">
    <citation type="submission" date="2022-06" db="EMBL/GenBank/DDBJ databases">
        <title>Amycolatopsis iheyaensis sp. nov., a new species of the genus Amycolatopsis isolated from soil in Iheya island, Japan.</title>
        <authorList>
            <person name="Ngamcharungchit C."/>
            <person name="Kanto H."/>
            <person name="Take A."/>
            <person name="Intra B."/>
            <person name="Matsumoto A."/>
            <person name="Panbangred W."/>
            <person name="Inahashi Y."/>
        </authorList>
    </citation>
    <scope>NUCLEOTIDE SEQUENCE</scope>
    <source>
        <strain evidence="2">OK19-0408</strain>
    </source>
</reference>
<evidence type="ECO:0000313" key="3">
    <source>
        <dbReference type="Proteomes" id="UP001144096"/>
    </source>
</evidence>
<comment type="caution">
    <text evidence="2">The sequence shown here is derived from an EMBL/GenBank/DDBJ whole genome shotgun (WGS) entry which is preliminary data.</text>
</comment>
<evidence type="ECO:0000313" key="2">
    <source>
        <dbReference type="EMBL" id="MCR6487410.1"/>
    </source>
</evidence>
<protein>
    <submittedName>
        <fullName evidence="2">Uncharacterized protein</fullName>
    </submittedName>
</protein>
<evidence type="ECO:0000256" key="1">
    <source>
        <dbReference type="SAM" id="Phobius"/>
    </source>
</evidence>
<proteinExistence type="predicted"/>
<dbReference type="Proteomes" id="UP001144096">
    <property type="component" value="Unassembled WGS sequence"/>
</dbReference>
<name>A0A9X2NM79_9PSEU</name>
<feature type="transmembrane region" description="Helical" evidence="1">
    <location>
        <begin position="97"/>
        <end position="120"/>
    </location>
</feature>
<keyword evidence="1" id="KW-0472">Membrane</keyword>
<dbReference type="RefSeq" id="WP_257923976.1">
    <property type="nucleotide sequence ID" value="NZ_JAMXQV010000019.1"/>
</dbReference>
<dbReference type="EMBL" id="JAMXQV010000019">
    <property type="protein sequence ID" value="MCR6487410.1"/>
    <property type="molecule type" value="Genomic_DNA"/>
</dbReference>
<dbReference type="AlphaFoldDB" id="A0A9X2NM79"/>
<feature type="transmembrane region" description="Helical" evidence="1">
    <location>
        <begin position="141"/>
        <end position="164"/>
    </location>
</feature>
<keyword evidence="1" id="KW-1133">Transmembrane helix</keyword>
<keyword evidence="3" id="KW-1185">Reference proteome</keyword>
<sequence length="366" mass="39319">MYERAGEAGGGTTAAAHTVHHPGGAPVIAVLLLLAGSTLLVFTWLSVLRTVFVPRRRSSLLMRLAVRTAVGGGAALARRLPPSAGERVLDLCAPLALMVVGGCWAGATFLGAALLSPALAGIPPTPREIARFMVLRDDSGAALLAVAGWFAVLQALLVFGLHLYRVTAAYSRRERTVAELSMHSLEPSEAEFLLAEHLRFGSRDHLDDLFRKWTAWLADIKATHTGYPALTCFRPATELCWLDAAVLVLDAAALTHAVAPAWAPHSARSVLDAGSTCLPALARQLGIDLPRPAVSLQGREERGFEHSVRVAVLAGLPEQRGYGEAWAHFQHWRTRYAPQAAAMRVRLRYSHGDDELAVCRVGHAPA</sequence>